<organism evidence="8 9">
    <name type="scientific">Aureimonas endophytica</name>
    <dbReference type="NCBI Taxonomy" id="2027858"/>
    <lineage>
        <taxon>Bacteria</taxon>
        <taxon>Pseudomonadati</taxon>
        <taxon>Pseudomonadota</taxon>
        <taxon>Alphaproteobacteria</taxon>
        <taxon>Hyphomicrobiales</taxon>
        <taxon>Aurantimonadaceae</taxon>
        <taxon>Aureimonas</taxon>
    </lineage>
</organism>
<comment type="caution">
    <text evidence="8">The sequence shown here is derived from an EMBL/GenBank/DDBJ whole genome shotgun (WGS) entry which is preliminary data.</text>
</comment>
<dbReference type="AlphaFoldDB" id="A0A916ZX88"/>
<evidence type="ECO:0000256" key="1">
    <source>
        <dbReference type="ARBA" id="ARBA00008766"/>
    </source>
</evidence>
<keyword evidence="2" id="KW-0479">Metal-binding</keyword>
<reference evidence="8" key="2">
    <citation type="submission" date="2020-09" db="EMBL/GenBank/DDBJ databases">
        <authorList>
            <person name="Sun Q."/>
            <person name="Zhou Y."/>
        </authorList>
    </citation>
    <scope>NUCLEOTIDE SEQUENCE</scope>
    <source>
        <strain evidence="8">CGMCC 1.15367</strain>
    </source>
</reference>
<keyword evidence="3" id="KW-0378">Hydrolase</keyword>
<dbReference type="Pfam" id="PF00557">
    <property type="entry name" value="Peptidase_M24"/>
    <property type="match status" value="1"/>
</dbReference>
<evidence type="ECO:0000259" key="5">
    <source>
        <dbReference type="Pfam" id="PF00557"/>
    </source>
</evidence>
<feature type="domain" description="Peptidase M24" evidence="5">
    <location>
        <begin position="313"/>
        <end position="524"/>
    </location>
</feature>
<dbReference type="InterPro" id="IPR000587">
    <property type="entry name" value="Creatinase_N"/>
</dbReference>
<dbReference type="InterPro" id="IPR029149">
    <property type="entry name" value="Creatin/AminoP/Spt16_N"/>
</dbReference>
<dbReference type="Proteomes" id="UP000644699">
    <property type="component" value="Unassembled WGS sequence"/>
</dbReference>
<accession>A0A916ZX88</accession>
<dbReference type="EMBL" id="BMIQ01000007">
    <property type="protein sequence ID" value="GGE17659.1"/>
    <property type="molecule type" value="Genomic_DNA"/>
</dbReference>
<feature type="domain" description="Creatinase N-terminal" evidence="6">
    <location>
        <begin position="9"/>
        <end position="139"/>
    </location>
</feature>
<dbReference type="RefSeq" id="WP_188911768.1">
    <property type="nucleotide sequence ID" value="NZ_BMIQ01000007.1"/>
</dbReference>
<dbReference type="Pfam" id="PF16188">
    <property type="entry name" value="Peptidase_M24_C"/>
    <property type="match status" value="1"/>
</dbReference>
<dbReference type="SUPFAM" id="SSF53092">
    <property type="entry name" value="Creatinase/prolidase N-terminal domain"/>
    <property type="match status" value="2"/>
</dbReference>
<reference evidence="8" key="1">
    <citation type="journal article" date="2014" name="Int. J. Syst. Evol. Microbiol.">
        <title>Complete genome sequence of Corynebacterium casei LMG S-19264T (=DSM 44701T), isolated from a smear-ripened cheese.</title>
        <authorList>
            <consortium name="US DOE Joint Genome Institute (JGI-PGF)"/>
            <person name="Walter F."/>
            <person name="Albersmeier A."/>
            <person name="Kalinowski J."/>
            <person name="Ruckert C."/>
        </authorList>
    </citation>
    <scope>NUCLEOTIDE SEQUENCE</scope>
    <source>
        <strain evidence="8">CGMCC 1.15367</strain>
    </source>
</reference>
<dbReference type="CDD" id="cd01085">
    <property type="entry name" value="APP"/>
    <property type="match status" value="1"/>
</dbReference>
<keyword evidence="8" id="KW-0645">Protease</keyword>
<dbReference type="GO" id="GO:0070006">
    <property type="term" value="F:metalloaminopeptidase activity"/>
    <property type="evidence" value="ECO:0007669"/>
    <property type="project" value="InterPro"/>
</dbReference>
<evidence type="ECO:0000259" key="6">
    <source>
        <dbReference type="Pfam" id="PF01321"/>
    </source>
</evidence>
<protein>
    <submittedName>
        <fullName evidence="8">Xaa-Pro aminopeptidase</fullName>
    </submittedName>
</protein>
<dbReference type="Gene3D" id="3.40.350.10">
    <property type="entry name" value="Creatinase/prolidase N-terminal domain"/>
    <property type="match status" value="2"/>
</dbReference>
<evidence type="ECO:0000256" key="3">
    <source>
        <dbReference type="ARBA" id="ARBA00022801"/>
    </source>
</evidence>
<dbReference type="InterPro" id="IPR033740">
    <property type="entry name" value="Pept_M24B"/>
</dbReference>
<evidence type="ECO:0000313" key="9">
    <source>
        <dbReference type="Proteomes" id="UP000644699"/>
    </source>
</evidence>
<dbReference type="Pfam" id="PF16189">
    <property type="entry name" value="Creatinase_N_2"/>
    <property type="match status" value="1"/>
</dbReference>
<evidence type="ECO:0000313" key="8">
    <source>
        <dbReference type="EMBL" id="GGE17659.1"/>
    </source>
</evidence>
<keyword evidence="9" id="KW-1185">Reference proteome</keyword>
<dbReference type="PANTHER" id="PTHR43763:SF6">
    <property type="entry name" value="XAA-PRO AMINOPEPTIDASE 1"/>
    <property type="match status" value="1"/>
</dbReference>
<dbReference type="PANTHER" id="PTHR43763">
    <property type="entry name" value="XAA-PRO AMINOPEPTIDASE 1"/>
    <property type="match status" value="1"/>
</dbReference>
<gene>
    <name evidence="8" type="ORF">GCM10011390_41000</name>
</gene>
<comment type="similarity">
    <text evidence="1">Belongs to the peptidase M24B family.</text>
</comment>
<dbReference type="SUPFAM" id="SSF55920">
    <property type="entry name" value="Creatinase/aminopeptidase"/>
    <property type="match status" value="1"/>
</dbReference>
<evidence type="ECO:0000256" key="4">
    <source>
        <dbReference type="ARBA" id="ARBA00023211"/>
    </source>
</evidence>
<keyword evidence="4" id="KW-0464">Manganese</keyword>
<dbReference type="InterPro" id="IPR032416">
    <property type="entry name" value="Peptidase_M24_C"/>
</dbReference>
<evidence type="ECO:0000256" key="2">
    <source>
        <dbReference type="ARBA" id="ARBA00022723"/>
    </source>
</evidence>
<dbReference type="InterPro" id="IPR000994">
    <property type="entry name" value="Pept_M24"/>
</dbReference>
<sequence>MMEAEQERRLRALRAEMAKEHLAALIVPRADEFQGEYVAPSSERLAFVSGFTGSAGFAAVGREAAALFVDGRYTIQVRREALPGFWDFRHVLDQPVEDWAKTHLKAGERLGYDPNLHTPAQLRALDAALAGQGLVLVPTTRNLVDAIWSERPAEPEAPVEPYGAEFAGEAASAKLQRIAAALREQGLDALVISAPDNLAWTFNIRGGDVAMLPVAFGHAIVMADGTGTLFLSSKKLGREALAHLATLPGFDRREPAEFAGALAGLGGKRVRLDRATGSSAIAESLKAAGAEAEPGPDPVTLMKAVKSPVELGGMRAAHRRDAAAVTRFLAWFEETPPETLDEWTASEKLEEFRRAGNLYRGQSFATISAFGANAAQAHYHADAASAAPLGRDGIYLVDSGAQYLDGTTDITRVLVTGTPTPEMKRRYTQVLKGHIAVSRARFPEGVTGAQIDSLARQFLWASGTDFDHGTGHGVGCYLSVHEGPQSISKRGTETALKPGMVVSNEPGYYKEGGFGIRIENLLAVVALDPQPEGAERRTLGFETLTFVPYERRLIEVDLLDAGERAFVDAYHAEVRARLEGELSDKERDFLQRATAPLGGPD</sequence>
<evidence type="ECO:0000259" key="7">
    <source>
        <dbReference type="Pfam" id="PF16188"/>
    </source>
</evidence>
<dbReference type="Pfam" id="PF01321">
    <property type="entry name" value="Creatinase_N"/>
    <property type="match status" value="1"/>
</dbReference>
<dbReference type="InterPro" id="IPR050422">
    <property type="entry name" value="X-Pro_aminopeptidase_P"/>
</dbReference>
<keyword evidence="8" id="KW-0031">Aminopeptidase</keyword>
<dbReference type="FunFam" id="3.90.230.10:FF:000007">
    <property type="entry name" value="Xaa-Pro aminopeptidase P"/>
    <property type="match status" value="1"/>
</dbReference>
<dbReference type="Gene3D" id="3.90.230.10">
    <property type="entry name" value="Creatinase/methionine aminopeptidase superfamily"/>
    <property type="match status" value="1"/>
</dbReference>
<dbReference type="GO" id="GO:0046872">
    <property type="term" value="F:metal ion binding"/>
    <property type="evidence" value="ECO:0007669"/>
    <property type="project" value="UniProtKB-KW"/>
</dbReference>
<dbReference type="GO" id="GO:0005737">
    <property type="term" value="C:cytoplasm"/>
    <property type="evidence" value="ECO:0007669"/>
    <property type="project" value="UniProtKB-ARBA"/>
</dbReference>
<proteinExistence type="inferred from homology"/>
<name>A0A916ZX88_9HYPH</name>
<dbReference type="InterPro" id="IPR036005">
    <property type="entry name" value="Creatinase/aminopeptidase-like"/>
</dbReference>
<feature type="domain" description="Peptidase M24 C-terminal" evidence="7">
    <location>
        <begin position="538"/>
        <end position="597"/>
    </location>
</feature>